<dbReference type="InterPro" id="IPR017039">
    <property type="entry name" value="Virul_fac_BrkB"/>
</dbReference>
<dbReference type="AlphaFoldDB" id="A0A940NKD2"/>
<organism evidence="7 8">
    <name type="scientific">Gottfriedia endophytica</name>
    <dbReference type="NCBI Taxonomy" id="2820819"/>
    <lineage>
        <taxon>Bacteria</taxon>
        <taxon>Bacillati</taxon>
        <taxon>Bacillota</taxon>
        <taxon>Bacilli</taxon>
        <taxon>Bacillales</taxon>
        <taxon>Bacillaceae</taxon>
        <taxon>Gottfriedia</taxon>
    </lineage>
</organism>
<feature type="transmembrane region" description="Helical" evidence="6">
    <location>
        <begin position="242"/>
        <end position="264"/>
    </location>
</feature>
<sequence>MIKFTTRCWTFIKDLVKKCIADEITTRSAELAYYFMLSLFPFLLVLTQLTAFIPISNNDFFTFLKGYAPPEAIAIIQSNLQLIVGQYSGSTLSIGVIATIWAASNGIDSIIRAFNKAYEIINTRNYFISRAISALLMFIMIFVIIFVLLIPVFGKVIAGLIVKYIPGLAHLLHNWSIIRWASSFIVLFIVFTVLYSIGPNKIVRIKYVVFGALFSTIGWIVSSFGFAIYVENFGNFTVQYGSLGGIIILMIWFYISAIVIIIGNEINALLMKYRLSNEEKPV</sequence>
<dbReference type="PANTHER" id="PTHR30213">
    <property type="entry name" value="INNER MEMBRANE PROTEIN YHJD"/>
    <property type="match status" value="1"/>
</dbReference>
<proteinExistence type="predicted"/>
<dbReference type="Pfam" id="PF03631">
    <property type="entry name" value="Virul_fac_BrkB"/>
    <property type="match status" value="1"/>
</dbReference>
<comment type="caution">
    <text evidence="7">The sequence shown here is derived from an EMBL/GenBank/DDBJ whole genome shotgun (WGS) entry which is preliminary data.</text>
</comment>
<feature type="transmembrane region" description="Helical" evidence="6">
    <location>
        <begin position="207"/>
        <end position="230"/>
    </location>
</feature>
<name>A0A940NKD2_9BACI</name>
<feature type="transmembrane region" description="Helical" evidence="6">
    <location>
        <begin position="31"/>
        <end position="55"/>
    </location>
</feature>
<dbReference type="NCBIfam" id="TIGR00765">
    <property type="entry name" value="yihY_not_rbn"/>
    <property type="match status" value="1"/>
</dbReference>
<feature type="transmembrane region" description="Helical" evidence="6">
    <location>
        <begin position="132"/>
        <end position="165"/>
    </location>
</feature>
<evidence type="ECO:0000313" key="8">
    <source>
        <dbReference type="Proteomes" id="UP000682134"/>
    </source>
</evidence>
<evidence type="ECO:0000256" key="2">
    <source>
        <dbReference type="ARBA" id="ARBA00022475"/>
    </source>
</evidence>
<comment type="subcellular location">
    <subcellularLocation>
        <location evidence="1">Cell membrane</location>
        <topology evidence="1">Multi-pass membrane protein</topology>
    </subcellularLocation>
</comment>
<dbReference type="PANTHER" id="PTHR30213:SF0">
    <property type="entry name" value="UPF0761 MEMBRANE PROTEIN YIHY"/>
    <property type="match status" value="1"/>
</dbReference>
<dbReference type="PIRSF" id="PIRSF035875">
    <property type="entry name" value="RNase_BN"/>
    <property type="match status" value="1"/>
</dbReference>
<reference evidence="7" key="1">
    <citation type="submission" date="2021-04" db="EMBL/GenBank/DDBJ databases">
        <title>Genome seq and assembly of Bacillus sp.</title>
        <authorList>
            <person name="Chhetri G."/>
        </authorList>
    </citation>
    <scope>NUCLEOTIDE SEQUENCE</scope>
    <source>
        <strain evidence="7">RG28</strain>
    </source>
</reference>
<evidence type="ECO:0000256" key="6">
    <source>
        <dbReference type="SAM" id="Phobius"/>
    </source>
</evidence>
<keyword evidence="8" id="KW-1185">Reference proteome</keyword>
<dbReference type="GO" id="GO:0005886">
    <property type="term" value="C:plasma membrane"/>
    <property type="evidence" value="ECO:0007669"/>
    <property type="project" value="UniProtKB-SubCell"/>
</dbReference>
<evidence type="ECO:0000256" key="5">
    <source>
        <dbReference type="ARBA" id="ARBA00023136"/>
    </source>
</evidence>
<accession>A0A940NKD2</accession>
<evidence type="ECO:0000313" key="7">
    <source>
        <dbReference type="EMBL" id="MBP0726055.1"/>
    </source>
</evidence>
<evidence type="ECO:0000256" key="4">
    <source>
        <dbReference type="ARBA" id="ARBA00022989"/>
    </source>
</evidence>
<evidence type="ECO:0000256" key="3">
    <source>
        <dbReference type="ARBA" id="ARBA00022692"/>
    </source>
</evidence>
<dbReference type="EMBL" id="JAGIYQ010000008">
    <property type="protein sequence ID" value="MBP0726055.1"/>
    <property type="molecule type" value="Genomic_DNA"/>
</dbReference>
<keyword evidence="4 6" id="KW-1133">Transmembrane helix</keyword>
<protein>
    <submittedName>
        <fullName evidence="7">YihY/virulence factor BrkB family protein</fullName>
    </submittedName>
</protein>
<dbReference type="Proteomes" id="UP000682134">
    <property type="component" value="Unassembled WGS sequence"/>
</dbReference>
<feature type="transmembrane region" description="Helical" evidence="6">
    <location>
        <begin position="92"/>
        <end position="111"/>
    </location>
</feature>
<dbReference type="RefSeq" id="WP_209406272.1">
    <property type="nucleotide sequence ID" value="NZ_JAGIYQ010000008.1"/>
</dbReference>
<feature type="transmembrane region" description="Helical" evidence="6">
    <location>
        <begin position="177"/>
        <end position="195"/>
    </location>
</feature>
<gene>
    <name evidence="7" type="ORF">J5Y03_12810</name>
</gene>
<evidence type="ECO:0000256" key="1">
    <source>
        <dbReference type="ARBA" id="ARBA00004651"/>
    </source>
</evidence>
<keyword evidence="3 6" id="KW-0812">Transmembrane</keyword>
<keyword evidence="2" id="KW-1003">Cell membrane</keyword>
<keyword evidence="5 6" id="KW-0472">Membrane</keyword>